<comment type="caution">
    <text evidence="4">The sequence shown here is derived from an EMBL/GenBank/DDBJ whole genome shotgun (WGS) entry which is preliminary data.</text>
</comment>
<dbReference type="InterPro" id="IPR018711">
    <property type="entry name" value="NAGPA"/>
</dbReference>
<organism evidence="4 5">
    <name type="scientific">Limosilactobacillus reuteri</name>
    <name type="common">Lactobacillus reuteri</name>
    <dbReference type="NCBI Taxonomy" id="1598"/>
    <lineage>
        <taxon>Bacteria</taxon>
        <taxon>Bacillati</taxon>
        <taxon>Bacillota</taxon>
        <taxon>Bacilli</taxon>
        <taxon>Lactobacillales</taxon>
        <taxon>Lactobacillaceae</taxon>
        <taxon>Limosilactobacillus</taxon>
    </lineage>
</organism>
<reference evidence="4 5" key="2">
    <citation type="submission" date="2017-09" db="EMBL/GenBank/DDBJ databases">
        <title>Tripartite evolution among Lactobacillus johnsonii, Lactobacillus taiwanensis, Lactobacillus reuteri and their rodent host.</title>
        <authorList>
            <person name="Wang T."/>
            <person name="Knowles S."/>
            <person name="Cheng C."/>
        </authorList>
    </citation>
    <scope>NUCLEOTIDE SEQUENCE [LARGE SCALE GENOMIC DNA]</scope>
    <source>
        <strain evidence="4 5">114h</strain>
    </source>
</reference>
<feature type="domain" description="BppU N-terminal" evidence="3">
    <location>
        <begin position="29"/>
        <end position="164"/>
    </location>
</feature>
<dbReference type="InterPro" id="IPR018913">
    <property type="entry name" value="BppU_N"/>
</dbReference>
<feature type="coiled-coil region" evidence="1">
    <location>
        <begin position="170"/>
        <end position="201"/>
    </location>
</feature>
<protein>
    <submittedName>
        <fullName evidence="4">Uncharacterized protein</fullName>
    </submittedName>
</protein>
<evidence type="ECO:0000313" key="4">
    <source>
        <dbReference type="EMBL" id="OYS70486.1"/>
    </source>
</evidence>
<dbReference type="RefSeq" id="WP_094536622.1">
    <property type="nucleotide sequence ID" value="NZ_NGPL01000015.1"/>
</dbReference>
<proteinExistence type="predicted"/>
<evidence type="ECO:0000259" key="3">
    <source>
        <dbReference type="Pfam" id="PF10651"/>
    </source>
</evidence>
<dbReference type="EMBL" id="NGPL01000015">
    <property type="protein sequence ID" value="OYS70486.1"/>
    <property type="molecule type" value="Genomic_DNA"/>
</dbReference>
<name>A0A256SUZ7_LIMRT</name>
<gene>
    <name evidence="4" type="ORF">CBF96_01970</name>
</gene>
<evidence type="ECO:0000313" key="5">
    <source>
        <dbReference type="Proteomes" id="UP000215747"/>
    </source>
</evidence>
<evidence type="ECO:0000256" key="1">
    <source>
        <dbReference type="SAM" id="Coils"/>
    </source>
</evidence>
<dbReference type="Pfam" id="PF10651">
    <property type="entry name" value="BppU_N"/>
    <property type="match status" value="1"/>
</dbReference>
<dbReference type="Pfam" id="PF09992">
    <property type="entry name" value="NAGPA"/>
    <property type="match status" value="1"/>
</dbReference>
<keyword evidence="1" id="KW-0175">Coiled coil</keyword>
<dbReference type="AlphaFoldDB" id="A0A256SUZ7"/>
<reference evidence="5" key="1">
    <citation type="submission" date="2017-05" db="EMBL/GenBank/DDBJ databases">
        <authorList>
            <person name="Lin X.B."/>
            <person name="Stothard P."/>
            <person name="Tasseva G."/>
            <person name="Walter J."/>
        </authorList>
    </citation>
    <scope>NUCLEOTIDE SEQUENCE [LARGE SCALE GENOMIC DNA]</scope>
    <source>
        <strain evidence="5">114h</strain>
    </source>
</reference>
<dbReference type="Proteomes" id="UP000215747">
    <property type="component" value="Unassembled WGS sequence"/>
</dbReference>
<accession>A0A256SUZ7</accession>
<evidence type="ECO:0000259" key="2">
    <source>
        <dbReference type="Pfam" id="PF09992"/>
    </source>
</evidence>
<dbReference type="Gene3D" id="2.60.40.3350">
    <property type="match status" value="1"/>
</dbReference>
<feature type="domain" description="Phosphodiester glycosidase" evidence="2">
    <location>
        <begin position="381"/>
        <end position="567"/>
    </location>
</feature>
<sequence length="826" mass="92944">MAEVLHYVIGKDYRPLTMLEAKTANRSDIDYGNNPNWIQTRQYEDSLRQVFVDIVHEDGSAYDLTGCNVMLSGLMPDGTHRVLDNSHAVFYADPTTGKFRFDMPAPAFAVAGQYKQAFFRIFKGYKNVATLEFKFEVLADQVIEGLVPADYISPLTDFLKTINEKEDNFIKNLNKKESDAEESLQKAVNDFTNKIQDLMQKLNASATATDAEFKTLQIAFDNLQQEIKNDDLVKRQDFNQLKDKLTNEVKEMADLAKTKTYLTVADMKKDKSLKNGDVVRTLGYYGYNDGDGAVYQIKDSHPEDYHIRLDNGLDAEQINYKDNNYYDEIGYSIDRDHPNHTTCYTVTIPKNDWHGNLIMPEMNYHQEWLSPNEWARKYHTTVTLNGDASIRIGPGETYMNGNIISGGKIIHQADASKKYPDRMKSLAIMGDRSIREYQAGTSAEQMLKDGAQVAFTVYYPLVKNGQKSGFANSDNADTDNLRAGGRVTEHYPSLGLGEKSDGTWIVIGCDGRSMVDDGLTADQFAQKFIDAGCVNAWRMDGGGSTSINIRESKINKNMDDNGAADRKLQWTFDIRKPTAADNANSLAMGKIGEEKMNLYSSIMYDLKTFYESDTAIYGYAKINNEDELNNFLNGIKDRLNESQYVNGAKLTGILTIKYWRSSVAAATGVDVPGDFAYVFTCTGGYHNHGKIVLTSLTDPRITCWKQYRKDQDPNWSQWMSDGRTITINANATSEVQDLHVTQNGGTVQVDCKVNTNSNTWKDYITGLPLPGFDNQRFIIYGNDQTKIGFATISRGGKLTIRADTNDSYAIHYTYLTNTGKDFTVNY</sequence>